<name>A0ABU3H0I6_9SPHI</name>
<dbReference type="EMBL" id="JAVLVU010000001">
    <property type="protein sequence ID" value="MDT3405430.1"/>
    <property type="molecule type" value="Genomic_DNA"/>
</dbReference>
<accession>A0ABU3H0I6</accession>
<sequence>MKTCLSALPKFLGIIYLILILLLNNSCRKDDGRNWMQNNGGAEVKDINSFLHYIDPKNHIKPAEISDWIQQNLPTSMRSDLHMGTAQQRVINWMHVVQVSIAENSSLYFTKENGKLKVWAYKWQDLNPGAKEFSGNLMSYSFQDGNVTSFKYEKGQLLKWGSMNIGQFSKATQNTKYRTASLGDLFSHFWCWLHRGDWMGGDLGCTYRAPDSGFGGGGAIATIIQLLGDFFTAVFGDDGSGGGGGGEASYYIFSGTTGLPADPSTTNGTINVTPGGISNQTAPYGGGTIWIQKWVPDSSDGCVSNDPGNGDGGVDGPGGGVIPGPGGGCTAGDSGHWESIEVTQSSLSGSLITSLNITDINKQTFLANNLAITTELVNYLVNNGYTADNI</sequence>
<protein>
    <submittedName>
        <fullName evidence="2">Uncharacterized protein</fullName>
    </submittedName>
</protein>
<feature type="compositionally biased region" description="Gly residues" evidence="1">
    <location>
        <begin position="309"/>
        <end position="330"/>
    </location>
</feature>
<comment type="caution">
    <text evidence="2">The sequence shown here is derived from an EMBL/GenBank/DDBJ whole genome shotgun (WGS) entry which is preliminary data.</text>
</comment>
<evidence type="ECO:0000256" key="1">
    <source>
        <dbReference type="SAM" id="MobiDB-lite"/>
    </source>
</evidence>
<proteinExistence type="predicted"/>
<reference evidence="3" key="1">
    <citation type="submission" date="2023-07" db="EMBL/GenBank/DDBJ databases">
        <title>Functional and genomic diversity of the sorghum phyllosphere microbiome.</title>
        <authorList>
            <person name="Shade A."/>
        </authorList>
    </citation>
    <scope>NUCLEOTIDE SEQUENCE [LARGE SCALE GENOMIC DNA]</scope>
    <source>
        <strain evidence="3">SORGH_AS_0422</strain>
    </source>
</reference>
<evidence type="ECO:0000313" key="2">
    <source>
        <dbReference type="EMBL" id="MDT3405430.1"/>
    </source>
</evidence>
<keyword evidence="3" id="KW-1185">Reference proteome</keyword>
<gene>
    <name evidence="2" type="ORF">QE417_004502</name>
</gene>
<evidence type="ECO:0000313" key="3">
    <source>
        <dbReference type="Proteomes" id="UP001258315"/>
    </source>
</evidence>
<dbReference type="Proteomes" id="UP001258315">
    <property type="component" value="Unassembled WGS sequence"/>
</dbReference>
<feature type="region of interest" description="Disordered" evidence="1">
    <location>
        <begin position="305"/>
        <end position="333"/>
    </location>
</feature>
<organism evidence="2 3">
    <name type="scientific">Mucilaginibacter terrae</name>
    <dbReference type="NCBI Taxonomy" id="1955052"/>
    <lineage>
        <taxon>Bacteria</taxon>
        <taxon>Pseudomonadati</taxon>
        <taxon>Bacteroidota</taxon>
        <taxon>Sphingobacteriia</taxon>
        <taxon>Sphingobacteriales</taxon>
        <taxon>Sphingobacteriaceae</taxon>
        <taxon>Mucilaginibacter</taxon>
    </lineage>
</organism>